<feature type="region of interest" description="Disordered" evidence="4">
    <location>
        <begin position="53"/>
        <end position="75"/>
    </location>
</feature>
<feature type="domain" description="Chitin-binding type-1" evidence="6">
    <location>
        <begin position="355"/>
        <end position="404"/>
    </location>
</feature>
<feature type="domain" description="Chitin-binding type-1" evidence="6">
    <location>
        <begin position="462"/>
        <end position="512"/>
    </location>
</feature>
<comment type="caution">
    <text evidence="8">The sequence shown here is derived from an EMBL/GenBank/DDBJ whole genome shotgun (WGS) entry which is preliminary data.</text>
</comment>
<feature type="disulfide bond" evidence="3">
    <location>
        <begin position="537"/>
        <end position="551"/>
    </location>
</feature>
<feature type="domain" description="LysM" evidence="7">
    <location>
        <begin position="102"/>
        <end position="149"/>
    </location>
</feature>
<feature type="domain" description="Chitin-binding type-1" evidence="6">
    <location>
        <begin position="275"/>
        <end position="320"/>
    </location>
</feature>
<dbReference type="PROSITE" id="PS50941">
    <property type="entry name" value="CHIT_BIND_I_2"/>
    <property type="match status" value="6"/>
</dbReference>
<keyword evidence="5" id="KW-0732">Signal</keyword>
<keyword evidence="1 3" id="KW-0147">Chitin-binding</keyword>
<feature type="disulfide bond" evidence="3">
    <location>
        <begin position="375"/>
        <end position="389"/>
    </location>
</feature>
<dbReference type="PANTHER" id="PTHR47849">
    <property type="entry name" value="CHITIN-BINDING LECTIN 1"/>
    <property type="match status" value="1"/>
</dbReference>
<sequence>MKSYHETARSACLIFCTILSCFIAATGASDVCAPSNWPVGDFQRRDLTASGSTFTASSSANPSSSGSLSAAHPTGTGSNIISPLITTDDITPGEVNCRYTGSTSKLSINYYTCTLLANTYGITVEEFFALNPGLHRDCGNIKADTEYCVRGFIEPVRAVAGRCGPSFNNATCLGTDFQCCNSKTFTCGNSTEDCSPGVCFEGACEGDTVYTTTGQCGRQHGNRACAGVWGSCCNAAGQCGNGTAFCAYGACQQGNCTIPAVAPSLPVWLTGNTTDGTCGGSGSRTCNVVFGKCCNRSGVCGSLLEDCGAGCQPKFGLCSSTAISSTKSSTSIKTSSTTTTSSSILTPTKAPISTDGRCGPAGNGATCQGSKFGPCCSVRGNCGSTVDYCAITHLCRPEFGTCRVVSEDGKCGSASTVNATCLGSTFGDCCSVKGNCGTGPAFCADINLCQPKFGTCTVTSRDGKCGSASLTNASCPGSTFGDCCSPAGNCGNTLAHCALAWQCQPKYGTCKAGSTDGKCGSASSVGAICLGSTAGDCCSVKGNCGKTDAFCSLKNLCQAEFGTCTA</sequence>
<feature type="chain" id="PRO_5046854124" description="Carbohydrate-binding module family 18 protein" evidence="5">
    <location>
        <begin position="29"/>
        <end position="566"/>
    </location>
</feature>
<dbReference type="Gene3D" id="3.10.350.10">
    <property type="entry name" value="LysM domain"/>
    <property type="match status" value="1"/>
</dbReference>
<feature type="disulfide bond" evidence="3">
    <location>
        <begin position="232"/>
        <end position="246"/>
    </location>
</feature>
<evidence type="ECO:0000313" key="9">
    <source>
        <dbReference type="Proteomes" id="UP001595075"/>
    </source>
</evidence>
<dbReference type="InterPro" id="IPR036779">
    <property type="entry name" value="LysM_dom_sf"/>
</dbReference>
<proteinExistence type="predicted"/>
<evidence type="ECO:0000256" key="4">
    <source>
        <dbReference type="SAM" id="MobiDB-lite"/>
    </source>
</evidence>
<comment type="caution">
    <text evidence="3">Lacks conserved residue(s) required for the propagation of feature annotation.</text>
</comment>
<feature type="domain" description="Chitin-binding type-1" evidence="6">
    <location>
        <begin position="516"/>
        <end position="566"/>
    </location>
</feature>
<protein>
    <recommendedName>
        <fullName evidence="10">Carbohydrate-binding module family 18 protein</fullName>
    </recommendedName>
</protein>
<feature type="signal peptide" evidence="5">
    <location>
        <begin position="1"/>
        <end position="28"/>
    </location>
</feature>
<feature type="disulfide bond" evidence="3">
    <location>
        <begin position="293"/>
        <end position="307"/>
    </location>
</feature>
<dbReference type="PANTHER" id="PTHR47849:SF8">
    <property type="entry name" value="LECTIN"/>
    <property type="match status" value="1"/>
</dbReference>
<accession>A0ABR4C8P5</accession>
<evidence type="ECO:0000256" key="1">
    <source>
        <dbReference type="ARBA" id="ARBA00022669"/>
    </source>
</evidence>
<keyword evidence="9" id="KW-1185">Reference proteome</keyword>
<gene>
    <name evidence="8" type="ORF">VTL71DRAFT_2365</name>
</gene>
<name>A0ABR4C8P5_9HELO</name>
<feature type="disulfide bond" evidence="3">
    <location>
        <begin position="483"/>
        <end position="497"/>
    </location>
</feature>
<dbReference type="Proteomes" id="UP001595075">
    <property type="component" value="Unassembled WGS sequence"/>
</dbReference>
<feature type="compositionally biased region" description="Low complexity" evidence="4">
    <location>
        <begin position="53"/>
        <end position="71"/>
    </location>
</feature>
<dbReference type="PROSITE" id="PS51257">
    <property type="entry name" value="PROKAR_LIPOPROTEIN"/>
    <property type="match status" value="1"/>
</dbReference>
<feature type="domain" description="Chitin-binding type-1" evidence="6">
    <location>
        <begin position="213"/>
        <end position="258"/>
    </location>
</feature>
<keyword evidence="2 3" id="KW-1015">Disulfide bond</keyword>
<dbReference type="PROSITE" id="PS51782">
    <property type="entry name" value="LYSM"/>
    <property type="match status" value="1"/>
</dbReference>
<organism evidence="8 9">
    <name type="scientific">Oculimacula yallundae</name>
    <dbReference type="NCBI Taxonomy" id="86028"/>
    <lineage>
        <taxon>Eukaryota</taxon>
        <taxon>Fungi</taxon>
        <taxon>Dikarya</taxon>
        <taxon>Ascomycota</taxon>
        <taxon>Pezizomycotina</taxon>
        <taxon>Leotiomycetes</taxon>
        <taxon>Helotiales</taxon>
        <taxon>Ploettnerulaceae</taxon>
        <taxon>Oculimacula</taxon>
    </lineage>
</organism>
<evidence type="ECO:0000256" key="3">
    <source>
        <dbReference type="PROSITE-ProRule" id="PRU00261"/>
    </source>
</evidence>
<dbReference type="InterPro" id="IPR036861">
    <property type="entry name" value="Endochitinase-like_sf"/>
</dbReference>
<feature type="disulfide bond" evidence="3">
    <location>
        <begin position="429"/>
        <end position="443"/>
    </location>
</feature>
<evidence type="ECO:0000256" key="5">
    <source>
        <dbReference type="SAM" id="SignalP"/>
    </source>
</evidence>
<dbReference type="CDD" id="cd00118">
    <property type="entry name" value="LysM"/>
    <property type="match status" value="1"/>
</dbReference>
<dbReference type="Gene3D" id="3.30.60.10">
    <property type="entry name" value="Endochitinase-like"/>
    <property type="match status" value="6"/>
</dbReference>
<evidence type="ECO:0000259" key="6">
    <source>
        <dbReference type="PROSITE" id="PS50941"/>
    </source>
</evidence>
<dbReference type="SUPFAM" id="SSF57016">
    <property type="entry name" value="Plant lectins/antimicrobial peptides"/>
    <property type="match status" value="5"/>
</dbReference>
<dbReference type="InterPro" id="IPR018392">
    <property type="entry name" value="LysM"/>
</dbReference>
<evidence type="ECO:0000313" key="8">
    <source>
        <dbReference type="EMBL" id="KAL2066294.1"/>
    </source>
</evidence>
<evidence type="ECO:0000256" key="2">
    <source>
        <dbReference type="ARBA" id="ARBA00023157"/>
    </source>
</evidence>
<dbReference type="EMBL" id="JAZHXI010000011">
    <property type="protein sequence ID" value="KAL2066294.1"/>
    <property type="molecule type" value="Genomic_DNA"/>
</dbReference>
<feature type="domain" description="Chitin-binding type-1" evidence="6">
    <location>
        <begin position="408"/>
        <end position="458"/>
    </location>
</feature>
<reference evidence="8 9" key="1">
    <citation type="journal article" date="2024" name="Commun. Biol.">
        <title>Comparative genomic analysis of thermophilic fungi reveals convergent evolutionary adaptations and gene losses.</title>
        <authorList>
            <person name="Steindorff A.S."/>
            <person name="Aguilar-Pontes M.V."/>
            <person name="Robinson A.J."/>
            <person name="Andreopoulos B."/>
            <person name="LaButti K."/>
            <person name="Kuo A."/>
            <person name="Mondo S."/>
            <person name="Riley R."/>
            <person name="Otillar R."/>
            <person name="Haridas S."/>
            <person name="Lipzen A."/>
            <person name="Grimwood J."/>
            <person name="Schmutz J."/>
            <person name="Clum A."/>
            <person name="Reid I.D."/>
            <person name="Moisan M.C."/>
            <person name="Butler G."/>
            <person name="Nguyen T.T.M."/>
            <person name="Dewar K."/>
            <person name="Conant G."/>
            <person name="Drula E."/>
            <person name="Henrissat B."/>
            <person name="Hansel C."/>
            <person name="Singer S."/>
            <person name="Hutchinson M.I."/>
            <person name="de Vries R.P."/>
            <person name="Natvig D.O."/>
            <person name="Powell A.J."/>
            <person name="Tsang A."/>
            <person name="Grigoriev I.V."/>
        </authorList>
    </citation>
    <scope>NUCLEOTIDE SEQUENCE [LARGE SCALE GENOMIC DNA]</scope>
    <source>
        <strain evidence="8 9">CBS 494.80</strain>
    </source>
</reference>
<dbReference type="InterPro" id="IPR001002">
    <property type="entry name" value="Chitin-bd_1"/>
</dbReference>
<evidence type="ECO:0008006" key="10">
    <source>
        <dbReference type="Google" id="ProtNLM"/>
    </source>
</evidence>
<evidence type="ECO:0000259" key="7">
    <source>
        <dbReference type="PROSITE" id="PS51782"/>
    </source>
</evidence>
<dbReference type="SMART" id="SM00270">
    <property type="entry name" value="ChtBD1"/>
    <property type="match status" value="5"/>
</dbReference>